<comment type="caution">
    <text evidence="1">The sequence shown here is derived from an EMBL/GenBank/DDBJ whole genome shotgun (WGS) entry which is preliminary data.</text>
</comment>
<gene>
    <name evidence="1" type="ORF">F8S09_05365</name>
</gene>
<name>A0A7X1NUN4_9DEIO</name>
<proteinExistence type="predicted"/>
<organism evidence="1 2">
    <name type="scientific">Deinococcus terrestris</name>
    <dbReference type="NCBI Taxonomy" id="2651870"/>
    <lineage>
        <taxon>Bacteria</taxon>
        <taxon>Thermotogati</taxon>
        <taxon>Deinococcota</taxon>
        <taxon>Deinococci</taxon>
        <taxon>Deinococcales</taxon>
        <taxon>Deinococcaceae</taxon>
        <taxon>Deinococcus</taxon>
    </lineage>
</organism>
<dbReference type="RefSeq" id="WP_152869534.1">
    <property type="nucleotide sequence ID" value="NZ_WBSL01000001.1"/>
</dbReference>
<accession>A0A7X1NUN4</accession>
<dbReference type="AlphaFoldDB" id="A0A7X1NUN4"/>
<keyword evidence="2" id="KW-1185">Reference proteome</keyword>
<reference evidence="1 2" key="1">
    <citation type="submission" date="2019-10" db="EMBL/GenBank/DDBJ databases">
        <title>Deinococcus sp. isolated from soil.</title>
        <authorList>
            <person name="Li Y."/>
            <person name="Wang J."/>
        </authorList>
    </citation>
    <scope>NUCLEOTIDE SEQUENCE [LARGE SCALE GENOMIC DNA]</scope>
    <source>
        <strain evidence="1 2">SDU3-2</strain>
    </source>
</reference>
<protein>
    <recommendedName>
        <fullName evidence="3">Lipoprotein</fullName>
    </recommendedName>
</protein>
<evidence type="ECO:0008006" key="3">
    <source>
        <dbReference type="Google" id="ProtNLM"/>
    </source>
</evidence>
<evidence type="ECO:0000313" key="1">
    <source>
        <dbReference type="EMBL" id="MPY66127.1"/>
    </source>
</evidence>
<dbReference type="EMBL" id="WBSL01000001">
    <property type="protein sequence ID" value="MPY66127.1"/>
    <property type="molecule type" value="Genomic_DNA"/>
</dbReference>
<sequence>MRRRTGLPLILLALVLAACQQQPRPEELPLLREAALGETLTLTAPVENWPAGQVAEVRLEGQPIGRVSAQGLLTVSTDRRPSTLSVPQETLLRPVPLAGQERRCRMNTVTASDPAARVSGLDALDLGPVPVPGQGLQPQLSPVPPTPQLWRTQGEDRTLLVYADRDVRLRGRKDCVGSHWYGVQPEWTQTSSIHLQLRRGWNTVTVTASAPAQDRFVLTVQGGEAPEARPWQYSGVPLGQPR</sequence>
<evidence type="ECO:0000313" key="2">
    <source>
        <dbReference type="Proteomes" id="UP000484842"/>
    </source>
</evidence>
<dbReference type="Proteomes" id="UP000484842">
    <property type="component" value="Unassembled WGS sequence"/>
</dbReference>
<dbReference type="PROSITE" id="PS51257">
    <property type="entry name" value="PROKAR_LIPOPROTEIN"/>
    <property type="match status" value="1"/>
</dbReference>